<accession>A0A3G8XYU7</accession>
<dbReference type="RefSeq" id="WP_125025538.1">
    <property type="nucleotide sequence ID" value="NZ_CP034159.1"/>
</dbReference>
<dbReference type="Proteomes" id="UP000270185">
    <property type="component" value="Chromosome"/>
</dbReference>
<name>A0A3G8XYU7_9FLAO</name>
<evidence type="ECO:0000313" key="2">
    <source>
        <dbReference type="Proteomes" id="UP000270185"/>
    </source>
</evidence>
<protein>
    <submittedName>
        <fullName evidence="1">Uncharacterized protein</fullName>
    </submittedName>
</protein>
<proteinExistence type="predicted"/>
<gene>
    <name evidence="1" type="ORF">EIB73_12200</name>
</gene>
<dbReference type="EMBL" id="CP034159">
    <property type="protein sequence ID" value="AZI33901.1"/>
    <property type="molecule type" value="Genomic_DNA"/>
</dbReference>
<dbReference type="AlphaFoldDB" id="A0A3G8XYU7"/>
<evidence type="ECO:0000313" key="1">
    <source>
        <dbReference type="EMBL" id="AZI33901.1"/>
    </source>
</evidence>
<sequence>MTKLTQIKEIQNRLPEDIRFVDETNSEFTEDEFVSILCWLKYFKQHYNKFGKSKLPEIMFPIISKKIRLDFGLYITRSDCEPGKGDYNIYISENLKNYKPGRKTLDNFIRTWNL</sequence>
<reference evidence="2" key="1">
    <citation type="submission" date="2018-11" db="EMBL/GenBank/DDBJ databases">
        <title>Proposal to divide the Flavobacteriaceae and reorganize its genera based on Amino Acid Identity values calculated from whole genome sequences.</title>
        <authorList>
            <person name="Nicholson A.C."/>
            <person name="Gulvik C.A."/>
            <person name="Whitney A.M."/>
            <person name="Humrighouse B.W."/>
            <person name="Bell M."/>
            <person name="Holmes B."/>
            <person name="Steigerwalt A.G."/>
            <person name="Villarma A."/>
            <person name="Sheth M."/>
            <person name="Batra D."/>
            <person name="Pryor J."/>
            <person name="Bernardet J.-F."/>
            <person name="Hugo C."/>
            <person name="Kampfer P."/>
            <person name="Newman J.D."/>
            <person name="McQuiston J.R."/>
        </authorList>
    </citation>
    <scope>NUCLEOTIDE SEQUENCE [LARGE SCALE GENOMIC DNA]</scope>
    <source>
        <strain evidence="2">G0081</strain>
    </source>
</reference>
<dbReference type="OrthoDB" id="1447480at2"/>
<dbReference type="KEGG" id="ccas:EIB73_12200"/>
<organism evidence="1 2">
    <name type="scientific">Kaistella carnis</name>
    <dbReference type="NCBI Taxonomy" id="1241979"/>
    <lineage>
        <taxon>Bacteria</taxon>
        <taxon>Pseudomonadati</taxon>
        <taxon>Bacteroidota</taxon>
        <taxon>Flavobacteriia</taxon>
        <taxon>Flavobacteriales</taxon>
        <taxon>Weeksellaceae</taxon>
        <taxon>Chryseobacterium group</taxon>
        <taxon>Kaistella</taxon>
    </lineage>
</organism>
<keyword evidence="2" id="KW-1185">Reference proteome</keyword>